<name>A0A1W6BVJ8_9BACT</name>
<sequence length="108" mass="12884">MSPIFKRAFSSLHLARSRTFKNIYEFSKNTEYKNFKDFAESLLYFCEKQKEKININDIENFSHLIQTQFSSLDDKQNYKDALSSLIKFIFIIKNLKIFSLLGNTEFLF</sequence>
<proteinExistence type="predicted"/>
<protein>
    <submittedName>
        <fullName evidence="1">Uncharacterized protein</fullName>
    </submittedName>
</protein>
<reference evidence="1 2" key="1">
    <citation type="submission" date="2017-04" db="EMBL/GenBank/DDBJ databases">
        <title>Complete genome sequence of the Campylobacter cuniculorum type strain LMG24588.</title>
        <authorList>
            <person name="Miller W.G."/>
            <person name="Yee E."/>
            <person name="Revez J."/>
            <person name="Bono J.L."/>
            <person name="Rossi M."/>
        </authorList>
    </citation>
    <scope>NUCLEOTIDE SEQUENCE [LARGE SCALE GENOMIC DNA]</scope>
    <source>
        <strain evidence="1 2">LMG 24588</strain>
    </source>
</reference>
<dbReference type="KEGG" id="ccun:CCUN_0455"/>
<gene>
    <name evidence="1" type="ORF">CCUN_0455</name>
</gene>
<accession>A0A1W6BVJ8</accession>
<dbReference type="RefSeq" id="WP_027306087.1">
    <property type="nucleotide sequence ID" value="NZ_CP020867.1"/>
</dbReference>
<dbReference type="AlphaFoldDB" id="A0A1W6BVJ8"/>
<evidence type="ECO:0000313" key="1">
    <source>
        <dbReference type="EMBL" id="ARJ56100.1"/>
    </source>
</evidence>
<dbReference type="Proteomes" id="UP000192902">
    <property type="component" value="Chromosome"/>
</dbReference>
<evidence type="ECO:0000313" key="2">
    <source>
        <dbReference type="Proteomes" id="UP000192902"/>
    </source>
</evidence>
<dbReference type="EMBL" id="CP020867">
    <property type="protein sequence ID" value="ARJ56100.1"/>
    <property type="molecule type" value="Genomic_DNA"/>
</dbReference>
<organism evidence="1 2">
    <name type="scientific">Campylobacter cuniculorum DSM 23162 = LMG 24588</name>
    <dbReference type="NCBI Taxonomy" id="1121267"/>
    <lineage>
        <taxon>Bacteria</taxon>
        <taxon>Pseudomonadati</taxon>
        <taxon>Campylobacterota</taxon>
        <taxon>Epsilonproteobacteria</taxon>
        <taxon>Campylobacterales</taxon>
        <taxon>Campylobacteraceae</taxon>
        <taxon>Campylobacter</taxon>
    </lineage>
</organism>